<reference evidence="2 3" key="1">
    <citation type="journal article" date="2016" name="Nat. Commun.">
        <title>Thousands of microbial genomes shed light on interconnected biogeochemical processes in an aquifer system.</title>
        <authorList>
            <person name="Anantharaman K."/>
            <person name="Brown C.T."/>
            <person name="Hug L.A."/>
            <person name="Sharon I."/>
            <person name="Castelle C.J."/>
            <person name="Probst A.J."/>
            <person name="Thomas B.C."/>
            <person name="Singh A."/>
            <person name="Wilkins M.J."/>
            <person name="Karaoz U."/>
            <person name="Brodie E.L."/>
            <person name="Williams K.H."/>
            <person name="Hubbard S.S."/>
            <person name="Banfield J.F."/>
        </authorList>
    </citation>
    <scope>NUCLEOTIDE SEQUENCE [LARGE SCALE GENOMIC DNA]</scope>
</reference>
<keyword evidence="1" id="KW-1133">Transmembrane helix</keyword>
<feature type="transmembrane region" description="Helical" evidence="1">
    <location>
        <begin position="45"/>
        <end position="65"/>
    </location>
</feature>
<organism evidence="2 3">
    <name type="scientific">Candidatus Berkelbacteria bacterium RBG_13_40_8</name>
    <dbReference type="NCBI Taxonomy" id="1797467"/>
    <lineage>
        <taxon>Bacteria</taxon>
        <taxon>Candidatus Berkelbacteria</taxon>
    </lineage>
</organism>
<dbReference type="Proteomes" id="UP000178764">
    <property type="component" value="Unassembled WGS sequence"/>
</dbReference>
<accession>A0A1F5DPQ5</accession>
<evidence type="ECO:0000256" key="1">
    <source>
        <dbReference type="SAM" id="Phobius"/>
    </source>
</evidence>
<name>A0A1F5DPQ5_9BACT</name>
<sequence>MNPIRNFLDRKREFFSAEDRNRINVVCFDPKANRDYAEYMLLIRIVRWPSFTWFYCYFLFFLLNLRIDVEESEITEARFRKQFPYFFKESWPKRLWIWLNR</sequence>
<dbReference type="EMBL" id="MEZT01000005">
    <property type="protein sequence ID" value="OGD57123.1"/>
    <property type="molecule type" value="Genomic_DNA"/>
</dbReference>
<keyword evidence="1" id="KW-0472">Membrane</keyword>
<keyword evidence="1" id="KW-0812">Transmembrane</keyword>
<protein>
    <submittedName>
        <fullName evidence="2">Uncharacterized protein</fullName>
    </submittedName>
</protein>
<comment type="caution">
    <text evidence="2">The sequence shown here is derived from an EMBL/GenBank/DDBJ whole genome shotgun (WGS) entry which is preliminary data.</text>
</comment>
<evidence type="ECO:0000313" key="3">
    <source>
        <dbReference type="Proteomes" id="UP000178764"/>
    </source>
</evidence>
<proteinExistence type="predicted"/>
<evidence type="ECO:0000313" key="2">
    <source>
        <dbReference type="EMBL" id="OGD57123.1"/>
    </source>
</evidence>
<dbReference type="AlphaFoldDB" id="A0A1F5DPQ5"/>
<gene>
    <name evidence="2" type="ORF">A2V71_01665</name>
</gene>